<keyword evidence="1" id="KW-0472">Membrane</keyword>
<accession>A0A7E4VGD7</accession>
<keyword evidence="1" id="KW-0812">Transmembrane</keyword>
<feature type="transmembrane region" description="Helical" evidence="1">
    <location>
        <begin position="67"/>
        <end position="92"/>
    </location>
</feature>
<dbReference type="Proteomes" id="UP000492821">
    <property type="component" value="Unassembled WGS sequence"/>
</dbReference>
<evidence type="ECO:0000313" key="2">
    <source>
        <dbReference type="Proteomes" id="UP000492821"/>
    </source>
</evidence>
<keyword evidence="2" id="KW-1185">Reference proteome</keyword>
<reference evidence="2" key="1">
    <citation type="journal article" date="2013" name="Genetics">
        <title>The draft genome and transcriptome of Panagrellus redivivus are shaped by the harsh demands of a free-living lifestyle.</title>
        <authorList>
            <person name="Srinivasan J."/>
            <person name="Dillman A.R."/>
            <person name="Macchietto M.G."/>
            <person name="Heikkinen L."/>
            <person name="Lakso M."/>
            <person name="Fracchia K.M."/>
            <person name="Antoshechkin I."/>
            <person name="Mortazavi A."/>
            <person name="Wong G."/>
            <person name="Sternberg P.W."/>
        </authorList>
    </citation>
    <scope>NUCLEOTIDE SEQUENCE [LARGE SCALE GENOMIC DNA]</scope>
    <source>
        <strain evidence="2">MT8872</strain>
    </source>
</reference>
<sequence>MQFAILSYSKVIGSGLFSLNRPRPVIIAPSSVYFTFESFAIRTGRIIVGATDPSPPVTADPLKTAKLVIYILAGLAGVILLLAITSVIYCICCKRKTANNSRDASKASTANQ</sequence>
<proteinExistence type="predicted"/>
<dbReference type="WBParaSite" id="Pan_g20064.t1">
    <property type="protein sequence ID" value="Pan_g20064.t1"/>
    <property type="gene ID" value="Pan_g20064"/>
</dbReference>
<evidence type="ECO:0000256" key="1">
    <source>
        <dbReference type="SAM" id="Phobius"/>
    </source>
</evidence>
<name>A0A7E4VGD7_PANRE</name>
<dbReference type="AlphaFoldDB" id="A0A7E4VGD7"/>
<reference evidence="3" key="2">
    <citation type="submission" date="2020-10" db="UniProtKB">
        <authorList>
            <consortium name="WormBaseParasite"/>
        </authorList>
    </citation>
    <scope>IDENTIFICATION</scope>
</reference>
<protein>
    <submittedName>
        <fullName evidence="3">Uncharacterized protein</fullName>
    </submittedName>
</protein>
<organism evidence="2 3">
    <name type="scientific">Panagrellus redivivus</name>
    <name type="common">Microworm</name>
    <dbReference type="NCBI Taxonomy" id="6233"/>
    <lineage>
        <taxon>Eukaryota</taxon>
        <taxon>Metazoa</taxon>
        <taxon>Ecdysozoa</taxon>
        <taxon>Nematoda</taxon>
        <taxon>Chromadorea</taxon>
        <taxon>Rhabditida</taxon>
        <taxon>Tylenchina</taxon>
        <taxon>Panagrolaimomorpha</taxon>
        <taxon>Panagrolaimoidea</taxon>
        <taxon>Panagrolaimidae</taxon>
        <taxon>Panagrellus</taxon>
    </lineage>
</organism>
<evidence type="ECO:0000313" key="3">
    <source>
        <dbReference type="WBParaSite" id="Pan_g20064.t1"/>
    </source>
</evidence>
<keyword evidence="1" id="KW-1133">Transmembrane helix</keyword>